<dbReference type="OrthoDB" id="10539585at2759"/>
<evidence type="ECO:0000313" key="2">
    <source>
        <dbReference type="EMBL" id="CAG8543920.1"/>
    </source>
</evidence>
<dbReference type="AlphaFoldDB" id="A0A9N9AX48"/>
<feature type="region of interest" description="Disordered" evidence="1">
    <location>
        <begin position="87"/>
        <end position="110"/>
    </location>
</feature>
<protein>
    <submittedName>
        <fullName evidence="2">443_t:CDS:1</fullName>
    </submittedName>
</protein>
<proteinExistence type="predicted"/>
<dbReference type="Proteomes" id="UP000789706">
    <property type="component" value="Unassembled WGS sequence"/>
</dbReference>
<accession>A0A9N9AX48</accession>
<dbReference type="EMBL" id="CAJVPK010000731">
    <property type="protein sequence ID" value="CAG8543920.1"/>
    <property type="molecule type" value="Genomic_DNA"/>
</dbReference>
<keyword evidence="3" id="KW-1185">Reference proteome</keyword>
<name>A0A9N9AX48_9GLOM</name>
<comment type="caution">
    <text evidence="2">The sequence shown here is derived from an EMBL/GenBank/DDBJ whole genome shotgun (WGS) entry which is preliminary data.</text>
</comment>
<organism evidence="2 3">
    <name type="scientific">Diversispora eburnea</name>
    <dbReference type="NCBI Taxonomy" id="1213867"/>
    <lineage>
        <taxon>Eukaryota</taxon>
        <taxon>Fungi</taxon>
        <taxon>Fungi incertae sedis</taxon>
        <taxon>Mucoromycota</taxon>
        <taxon>Glomeromycotina</taxon>
        <taxon>Glomeromycetes</taxon>
        <taxon>Diversisporales</taxon>
        <taxon>Diversisporaceae</taxon>
        <taxon>Diversispora</taxon>
    </lineage>
</organism>
<reference evidence="2" key="1">
    <citation type="submission" date="2021-06" db="EMBL/GenBank/DDBJ databases">
        <authorList>
            <person name="Kallberg Y."/>
            <person name="Tangrot J."/>
            <person name="Rosling A."/>
        </authorList>
    </citation>
    <scope>NUCLEOTIDE SEQUENCE</scope>
    <source>
        <strain evidence="2">AZ414A</strain>
    </source>
</reference>
<evidence type="ECO:0000313" key="3">
    <source>
        <dbReference type="Proteomes" id="UP000789706"/>
    </source>
</evidence>
<feature type="compositionally biased region" description="Low complexity" evidence="1">
    <location>
        <begin position="87"/>
        <end position="99"/>
    </location>
</feature>
<evidence type="ECO:0000256" key="1">
    <source>
        <dbReference type="SAM" id="MobiDB-lite"/>
    </source>
</evidence>
<gene>
    <name evidence="2" type="ORF">DEBURN_LOCUS6757</name>
</gene>
<sequence length="188" mass="20122">MGIETETFPGVKREVNETTGCEEGYFSCANGGCCPYNTKCYGTRLCKLLYCTAEDVVCDENWCCSPNQYCVLENNGDYGCMNTTTSTDDSTNTGVSPGSTTGGSPGATTTGGTTNNFAFASSNPAKWKRGISFLEEKSRDFITCHEYGHYLCSSGLGCCPIGEYCGSDGYCSTIFKRAKGGKKNDNDS</sequence>